<dbReference type="InterPro" id="IPR051554">
    <property type="entry name" value="Acetyltransferase_Eis"/>
</dbReference>
<evidence type="ECO:0000313" key="8">
    <source>
        <dbReference type="Proteomes" id="UP001500449"/>
    </source>
</evidence>
<dbReference type="NCBIfam" id="NF002367">
    <property type="entry name" value="PRK01346.1-4"/>
    <property type="match status" value="1"/>
</dbReference>
<keyword evidence="8" id="KW-1185">Reference proteome</keyword>
<dbReference type="Gene3D" id="3.40.630.30">
    <property type="match status" value="2"/>
</dbReference>
<dbReference type="Gene3D" id="3.30.1050.10">
    <property type="entry name" value="SCP2 sterol-binding domain"/>
    <property type="match status" value="1"/>
</dbReference>
<feature type="active site" description="Proton donor" evidence="3">
    <location>
        <position position="151"/>
    </location>
</feature>
<keyword evidence="1 3" id="KW-0808">Transferase</keyword>
<name>A0ABN2MN46_9PSEU</name>
<feature type="binding site" evidence="3">
    <location>
        <begin position="110"/>
        <end position="112"/>
    </location>
    <ligand>
        <name>acetyl-CoA</name>
        <dbReference type="ChEBI" id="CHEBI:57288"/>
    </ligand>
</feature>
<feature type="domain" description="Enhanced intracellular survival protein" evidence="5">
    <location>
        <begin position="329"/>
        <end position="425"/>
    </location>
</feature>
<feature type="binding site" evidence="3">
    <location>
        <begin position="118"/>
        <end position="123"/>
    </location>
    <ligand>
        <name>acetyl-CoA</name>
        <dbReference type="ChEBI" id="CHEBI:57288"/>
    </ligand>
</feature>
<dbReference type="InterPro" id="IPR041380">
    <property type="entry name" value="Acetyltransf_17"/>
</dbReference>
<evidence type="ECO:0000313" key="7">
    <source>
        <dbReference type="EMBL" id="GAA1832125.1"/>
    </source>
</evidence>
<reference evidence="7 8" key="1">
    <citation type="journal article" date="2019" name="Int. J. Syst. Evol. Microbiol.">
        <title>The Global Catalogue of Microorganisms (GCM) 10K type strain sequencing project: providing services to taxonomists for standard genome sequencing and annotation.</title>
        <authorList>
            <consortium name="The Broad Institute Genomics Platform"/>
            <consortium name="The Broad Institute Genome Sequencing Center for Infectious Disease"/>
            <person name="Wu L."/>
            <person name="Ma J."/>
        </authorList>
    </citation>
    <scope>NUCLEOTIDE SEQUENCE [LARGE SCALE GENOMIC DNA]</scope>
    <source>
        <strain evidence="7 8">JCM 16009</strain>
    </source>
</reference>
<comment type="subunit">
    <text evidence="3">Homohexamer; trimer of dimers.</text>
</comment>
<dbReference type="EMBL" id="BAAAQK010000003">
    <property type="protein sequence ID" value="GAA1832125.1"/>
    <property type="molecule type" value="Genomic_DNA"/>
</dbReference>
<dbReference type="InterPro" id="IPR016181">
    <property type="entry name" value="Acyl_CoA_acyltransferase"/>
</dbReference>
<evidence type="ECO:0000256" key="4">
    <source>
        <dbReference type="SAM" id="MobiDB-lite"/>
    </source>
</evidence>
<evidence type="ECO:0000256" key="1">
    <source>
        <dbReference type="ARBA" id="ARBA00022679"/>
    </source>
</evidence>
<feature type="domain" description="Eis-like acetyltransferase" evidence="6">
    <location>
        <begin position="210"/>
        <end position="318"/>
    </location>
</feature>
<evidence type="ECO:0000259" key="5">
    <source>
        <dbReference type="Pfam" id="PF13530"/>
    </source>
</evidence>
<dbReference type="Pfam" id="PF13527">
    <property type="entry name" value="Acetyltransf_9"/>
    <property type="match status" value="1"/>
</dbReference>
<dbReference type="Proteomes" id="UP001500449">
    <property type="component" value="Unassembled WGS sequence"/>
</dbReference>
<protein>
    <submittedName>
        <fullName evidence="7">GNAT family N-acetyltransferase</fullName>
    </submittedName>
</protein>
<dbReference type="Pfam" id="PF13530">
    <property type="entry name" value="SCP2_2"/>
    <property type="match status" value="1"/>
</dbReference>
<dbReference type="InterPro" id="IPR025559">
    <property type="entry name" value="Eis_dom"/>
</dbReference>
<evidence type="ECO:0000256" key="3">
    <source>
        <dbReference type="HAMAP-Rule" id="MF_01812"/>
    </source>
</evidence>
<organism evidence="7 8">
    <name type="scientific">Pseudonocardia ailaonensis</name>
    <dbReference type="NCBI Taxonomy" id="367279"/>
    <lineage>
        <taxon>Bacteria</taxon>
        <taxon>Bacillati</taxon>
        <taxon>Actinomycetota</taxon>
        <taxon>Actinomycetes</taxon>
        <taxon>Pseudonocardiales</taxon>
        <taxon>Pseudonocardiaceae</taxon>
        <taxon>Pseudonocardia</taxon>
    </lineage>
</organism>
<comment type="similarity">
    <text evidence="3">Belongs to the acetyltransferase Eis family.</text>
</comment>
<dbReference type="InterPro" id="IPR022902">
    <property type="entry name" value="NAcTrfase_Eis"/>
</dbReference>
<dbReference type="InterPro" id="IPR036527">
    <property type="entry name" value="SCP2_sterol-bd_dom_sf"/>
</dbReference>
<accession>A0ABN2MN46</accession>
<feature type="binding site" evidence="3">
    <location>
        <begin position="146"/>
        <end position="147"/>
    </location>
    <ligand>
        <name>acetyl-CoA</name>
        <dbReference type="ChEBI" id="CHEBI:57288"/>
    </ligand>
</feature>
<dbReference type="Pfam" id="PF17668">
    <property type="entry name" value="Acetyltransf_17"/>
    <property type="match status" value="1"/>
</dbReference>
<gene>
    <name evidence="7" type="ORF">GCM10009836_07730</name>
</gene>
<comment type="caution">
    <text evidence="7">The sequence shown here is derived from an EMBL/GenBank/DDBJ whole genome shotgun (WGS) entry which is preliminary data.</text>
</comment>
<dbReference type="HAMAP" id="MF_01812">
    <property type="entry name" value="Eis"/>
    <property type="match status" value="1"/>
</dbReference>
<feature type="region of interest" description="Disordered" evidence="4">
    <location>
        <begin position="1"/>
        <end position="28"/>
    </location>
</feature>
<evidence type="ECO:0000256" key="2">
    <source>
        <dbReference type="ARBA" id="ARBA00023315"/>
    </source>
</evidence>
<proteinExistence type="inferred from homology"/>
<dbReference type="RefSeq" id="WP_344412390.1">
    <property type="nucleotide sequence ID" value="NZ_BAAAQK010000003.1"/>
</dbReference>
<sequence>MTRADAAADRTDPETRTAPSGSAGPAVRVLDGDGVRVAHGLFGSAIHMGGPVDDERWARTAPSYTPGRTFGVDDPAPVGEARLAGSATSFASALTVPGGARIPMAAVTRVGVRADRTRRGLLSALMTAQLRDSAARGEIAASLRATETAIYGRFGYGVATRGRDLRVPSRTPFRAGPSEGGDVRMVTGDEARTVLPEVYARAQARIPVPGVIERDEVWWGLSLDHPGRPAPAVAVHRSPTGPDDGYVVWTVTHEGPGFADNVLEVQDLQATTPAVLAALWRFVLGIDLVREVKARLRPIDDPLELFLTDPRAARTTGIVDETWLRLLDVPAALAARAWGDADPVRIRVHDRLLPGNEGVHVIGGSDAGTAAEGEADLECDVAALAMAYLGDRRPSELVASGWWSAHDPAAVTRADVLFATPTTPWSGTFF</sequence>
<keyword evidence="2 3" id="KW-0012">Acyltransferase</keyword>
<evidence type="ECO:0000259" key="6">
    <source>
        <dbReference type="Pfam" id="PF17668"/>
    </source>
</evidence>
<dbReference type="SUPFAM" id="SSF55718">
    <property type="entry name" value="SCP-like"/>
    <property type="match status" value="1"/>
</dbReference>
<dbReference type="SUPFAM" id="SSF55729">
    <property type="entry name" value="Acyl-CoA N-acyltransferases (Nat)"/>
    <property type="match status" value="1"/>
</dbReference>
<feature type="compositionally biased region" description="Basic and acidic residues" evidence="4">
    <location>
        <begin position="1"/>
        <end position="15"/>
    </location>
</feature>
<dbReference type="PANTHER" id="PTHR37817">
    <property type="entry name" value="N-ACETYLTRANSFERASE EIS"/>
    <property type="match status" value="1"/>
</dbReference>
<dbReference type="PANTHER" id="PTHR37817:SF1">
    <property type="entry name" value="N-ACETYLTRANSFERASE EIS"/>
    <property type="match status" value="1"/>
</dbReference>
<feature type="active site" description="Proton acceptor; via carboxylate" evidence="3">
    <location>
        <position position="430"/>
    </location>
</feature>